<evidence type="ECO:0000313" key="2">
    <source>
        <dbReference type="EMBL" id="RKW71675.1"/>
    </source>
</evidence>
<dbReference type="NCBIfam" id="NF045942">
    <property type="entry name" value="PolPhglucPhase"/>
    <property type="match status" value="1"/>
</dbReference>
<dbReference type="Pfam" id="PF00480">
    <property type="entry name" value="ROK"/>
    <property type="match status" value="1"/>
</dbReference>
<dbReference type="RefSeq" id="WP_121483938.1">
    <property type="nucleotide sequence ID" value="NZ_QQXL01000001.1"/>
</dbReference>
<reference evidence="2 3" key="1">
    <citation type="submission" date="2018-07" db="EMBL/GenBank/DDBJ databases">
        <title>Arthrobacter sp. nov., isolated from raw cow's milk with high bacterial count.</title>
        <authorList>
            <person name="Hahne J."/>
            <person name="Isele D."/>
            <person name="Lipski A."/>
        </authorList>
    </citation>
    <scope>NUCLEOTIDE SEQUENCE [LARGE SCALE GENOMIC DNA]</scope>
    <source>
        <strain evidence="2 3">JZ R-183</strain>
    </source>
</reference>
<dbReference type="CDD" id="cd24058">
    <property type="entry name" value="ASKHA_NBD_ROK_PPGK"/>
    <property type="match status" value="1"/>
</dbReference>
<dbReference type="InterPro" id="IPR043129">
    <property type="entry name" value="ATPase_NBD"/>
</dbReference>
<accession>A0A496PMC0</accession>
<gene>
    <name evidence="2" type="ORF">DWQ67_02245</name>
</gene>
<comment type="similarity">
    <text evidence="1">Belongs to the ROK (NagC/XylR) family.</text>
</comment>
<dbReference type="InterPro" id="IPR000600">
    <property type="entry name" value="ROK"/>
</dbReference>
<protein>
    <submittedName>
        <fullName evidence="2">ROK family protein</fullName>
    </submittedName>
</protein>
<proteinExistence type="inferred from homology"/>
<dbReference type="PANTHER" id="PTHR18964:SF146">
    <property type="entry name" value="POLYPHOSPHATE GLUCOKINASE"/>
    <property type="match status" value="1"/>
</dbReference>
<keyword evidence="3" id="KW-1185">Reference proteome</keyword>
<dbReference type="PANTHER" id="PTHR18964">
    <property type="entry name" value="ROK (REPRESSOR, ORF, KINASE) FAMILY"/>
    <property type="match status" value="1"/>
</dbReference>
<organism evidence="2 3">
    <name type="scientific">Galactobacter caseinivorans</name>
    <dbReference type="NCBI Taxonomy" id="2676123"/>
    <lineage>
        <taxon>Bacteria</taxon>
        <taxon>Bacillati</taxon>
        <taxon>Actinomycetota</taxon>
        <taxon>Actinomycetes</taxon>
        <taxon>Micrococcales</taxon>
        <taxon>Micrococcaceae</taxon>
        <taxon>Galactobacter</taxon>
    </lineage>
</organism>
<dbReference type="SUPFAM" id="SSF53067">
    <property type="entry name" value="Actin-like ATPase domain"/>
    <property type="match status" value="1"/>
</dbReference>
<comment type="caution">
    <text evidence="2">The sequence shown here is derived from an EMBL/GenBank/DDBJ whole genome shotgun (WGS) entry which is preliminary data.</text>
</comment>
<dbReference type="Proteomes" id="UP000273119">
    <property type="component" value="Unassembled WGS sequence"/>
</dbReference>
<evidence type="ECO:0000313" key="3">
    <source>
        <dbReference type="Proteomes" id="UP000273119"/>
    </source>
</evidence>
<dbReference type="AlphaFoldDB" id="A0A496PMC0"/>
<dbReference type="Gene3D" id="3.30.420.40">
    <property type="match status" value="2"/>
</dbReference>
<evidence type="ECO:0000256" key="1">
    <source>
        <dbReference type="ARBA" id="ARBA00006479"/>
    </source>
</evidence>
<sequence length="275" mass="28799">MGHHDSASHRYAIGIDIGGTGIKGGIVDLRKGKLVGERFRLDTPKPATPEAVAMTLAAVVAELTSRPEAPAAHTTVGVTFPAIVADGVTLSAANVDKSWIGTDADALFTATLGRPVRLMNDADAAGLAEAIYGAGKETEGTVMTITLGTGIGSGMVSNGRLVPNTELGHLEIDGHNAESQASATARERDGLSWEEYAVRLQRYFSHVEFLFTPQLFIVGGGISKRSEDFLPLLNLKTPILPAKLKNNAGIVGAAHHATQVSKDKAKKAEKAEKGA</sequence>
<dbReference type="EMBL" id="QQXL01000001">
    <property type="protein sequence ID" value="RKW71675.1"/>
    <property type="molecule type" value="Genomic_DNA"/>
</dbReference>
<name>A0A496PMC0_9MICC</name>